<dbReference type="Gene3D" id="3.30.160.20">
    <property type="match status" value="1"/>
</dbReference>
<dbReference type="Pfam" id="PF00035">
    <property type="entry name" value="dsrm"/>
    <property type="match status" value="1"/>
</dbReference>
<reference evidence="3" key="1">
    <citation type="journal article" date="2019" name="Plant Biotechnol. J.">
        <title>Genome sequencing of the Australian wild diploid species Gossypium australe highlights disease resistance and delayed gland morphogenesis.</title>
        <authorList>
            <person name="Cai Y."/>
            <person name="Cai X."/>
            <person name="Wang Q."/>
            <person name="Wang P."/>
            <person name="Zhang Y."/>
            <person name="Cai C."/>
            <person name="Xu Y."/>
            <person name="Wang K."/>
            <person name="Zhou Z."/>
            <person name="Wang C."/>
            <person name="Geng S."/>
            <person name="Li B."/>
            <person name="Dong Q."/>
            <person name="Hou Y."/>
            <person name="Wang H."/>
            <person name="Ai P."/>
            <person name="Liu Z."/>
            <person name="Yi F."/>
            <person name="Sun M."/>
            <person name="An G."/>
            <person name="Cheng J."/>
            <person name="Zhang Y."/>
            <person name="Shi Q."/>
            <person name="Xie Y."/>
            <person name="Shi X."/>
            <person name="Chang Y."/>
            <person name="Huang F."/>
            <person name="Chen Y."/>
            <person name="Hong S."/>
            <person name="Mi L."/>
            <person name="Sun Q."/>
            <person name="Zhang L."/>
            <person name="Zhou B."/>
            <person name="Peng R."/>
            <person name="Zhang X."/>
            <person name="Liu F."/>
        </authorList>
    </citation>
    <scope>NUCLEOTIDE SEQUENCE [LARGE SCALE GENOMIC DNA]</scope>
    <source>
        <strain evidence="3">cv. PA1801</strain>
    </source>
</reference>
<comment type="caution">
    <text evidence="2">The sequence shown here is derived from an EMBL/GenBank/DDBJ whole genome shotgun (WGS) entry which is preliminary data.</text>
</comment>
<dbReference type="OrthoDB" id="416741at2759"/>
<protein>
    <submittedName>
        <fullName evidence="2">Ribonuclease 3-like protein 2</fullName>
    </submittedName>
</protein>
<dbReference type="SUPFAM" id="SSF54768">
    <property type="entry name" value="dsRNA-binding domain-like"/>
    <property type="match status" value="1"/>
</dbReference>
<evidence type="ECO:0000313" key="2">
    <source>
        <dbReference type="EMBL" id="KAA3452914.1"/>
    </source>
</evidence>
<evidence type="ECO:0000313" key="3">
    <source>
        <dbReference type="Proteomes" id="UP000325315"/>
    </source>
</evidence>
<dbReference type="AlphaFoldDB" id="A0A5B6U8Q2"/>
<gene>
    <name evidence="2" type="ORF">EPI10_009009</name>
</gene>
<keyword evidence="3" id="KW-1185">Reference proteome</keyword>
<dbReference type="EMBL" id="SMMG02000013">
    <property type="protein sequence ID" value="KAA3452914.1"/>
    <property type="molecule type" value="Genomic_DNA"/>
</dbReference>
<proteinExistence type="predicted"/>
<dbReference type="Proteomes" id="UP000325315">
    <property type="component" value="Unassembled WGS sequence"/>
</dbReference>
<evidence type="ECO:0000259" key="1">
    <source>
        <dbReference type="Pfam" id="PF00035"/>
    </source>
</evidence>
<accession>A0A5B6U8Q2</accession>
<name>A0A5B6U8Q2_9ROSI</name>
<feature type="domain" description="DRBM" evidence="1">
    <location>
        <begin position="135"/>
        <end position="183"/>
    </location>
</feature>
<dbReference type="InterPro" id="IPR014720">
    <property type="entry name" value="dsRBD_dom"/>
</dbReference>
<sequence length="189" mass="21271">MPMFVPCFPYVKICDMMQSFEGQIRIASSDSVLDTYVHALLVLKCLVLSFSIHMFVPLCDMMQSFEGQIQVASSDSVLDTYVHALRILKCLVLSFSMHMFVPCFSHVKILNIKGRIGVRSLDTVLDAYVCSLLEKDEGPPHEKKFVSAVKIPTEDGIFYITGDKKSRVKEADNSAASCMIQSLKELRYL</sequence>
<organism evidence="2 3">
    <name type="scientific">Gossypium australe</name>
    <dbReference type="NCBI Taxonomy" id="47621"/>
    <lineage>
        <taxon>Eukaryota</taxon>
        <taxon>Viridiplantae</taxon>
        <taxon>Streptophyta</taxon>
        <taxon>Embryophyta</taxon>
        <taxon>Tracheophyta</taxon>
        <taxon>Spermatophyta</taxon>
        <taxon>Magnoliopsida</taxon>
        <taxon>eudicotyledons</taxon>
        <taxon>Gunneridae</taxon>
        <taxon>Pentapetalae</taxon>
        <taxon>rosids</taxon>
        <taxon>malvids</taxon>
        <taxon>Malvales</taxon>
        <taxon>Malvaceae</taxon>
        <taxon>Malvoideae</taxon>
        <taxon>Gossypium</taxon>
    </lineage>
</organism>